<keyword evidence="4" id="KW-0408">Iron</keyword>
<dbReference type="PANTHER" id="PTHR23264">
    <property type="entry name" value="NUCLEOTIDE-BINDING PROTEIN NBP35 YEAST -RELATED"/>
    <property type="match status" value="1"/>
</dbReference>
<sequence length="245" mass="26727">MVKIAVMSGKGGVGKSSVSIMLSVALSEMGKTLLLDFDLCGPSVVCGLGVRGIVRKASKGFVPVQVTDNLYVLSMGLMMNDTDTVIWRGPKKMHMLSMLYDSIDEFENVVIDMPPGLSEEHGFLRSKDIWALIVTTPQEVSLHDCSRAIDFCMQNDICILGLVENMSGYRCECCGAITNIFGSKGGQRLAESIGIPFLCTLEIDPILCKALDDGVFANTNRSLGSYVKFRDTITKVIDHVIDKMI</sequence>
<dbReference type="GeneID" id="26262287"/>
<evidence type="ECO:0000313" key="6">
    <source>
        <dbReference type="EMBL" id="KHN69147.1"/>
    </source>
</evidence>
<organism evidence="6 7">
    <name type="scientific">Ordospora colligata OC4</name>
    <dbReference type="NCBI Taxonomy" id="1354746"/>
    <lineage>
        <taxon>Eukaryota</taxon>
        <taxon>Fungi</taxon>
        <taxon>Fungi incertae sedis</taxon>
        <taxon>Microsporidia</taxon>
        <taxon>Ordosporidae</taxon>
        <taxon>Ordospora</taxon>
    </lineage>
</organism>
<dbReference type="OrthoDB" id="1741334at2759"/>
<dbReference type="InterPro" id="IPR027417">
    <property type="entry name" value="P-loop_NTPase"/>
</dbReference>
<dbReference type="GO" id="GO:0005829">
    <property type="term" value="C:cytosol"/>
    <property type="evidence" value="ECO:0007669"/>
    <property type="project" value="TreeGrafter"/>
</dbReference>
<evidence type="ECO:0000256" key="3">
    <source>
        <dbReference type="ARBA" id="ARBA00022840"/>
    </source>
</evidence>
<gene>
    <name evidence="6" type="ORF">M896_090730</name>
</gene>
<dbReference type="Proteomes" id="UP000031056">
    <property type="component" value="Unassembled WGS sequence"/>
</dbReference>
<evidence type="ECO:0000256" key="2">
    <source>
        <dbReference type="ARBA" id="ARBA00022741"/>
    </source>
</evidence>
<evidence type="ECO:0000256" key="1">
    <source>
        <dbReference type="ARBA" id="ARBA00022723"/>
    </source>
</evidence>
<protein>
    <submittedName>
        <fullName evidence="6">MRP-like protein</fullName>
    </submittedName>
</protein>
<dbReference type="GO" id="GO:0140663">
    <property type="term" value="F:ATP-dependent FeS chaperone activity"/>
    <property type="evidence" value="ECO:0007669"/>
    <property type="project" value="InterPro"/>
</dbReference>
<dbReference type="PANTHER" id="PTHR23264:SF19">
    <property type="entry name" value="CYTOSOLIC FE-S CLUSTER ASSEMBLY FACTOR NUBP2"/>
    <property type="match status" value="1"/>
</dbReference>
<evidence type="ECO:0000256" key="4">
    <source>
        <dbReference type="ARBA" id="ARBA00023004"/>
    </source>
</evidence>
<dbReference type="GO" id="GO:0016226">
    <property type="term" value="P:iron-sulfur cluster assembly"/>
    <property type="evidence" value="ECO:0007669"/>
    <property type="project" value="InterPro"/>
</dbReference>
<keyword evidence="2" id="KW-0547">Nucleotide-binding</keyword>
<dbReference type="InterPro" id="IPR033756">
    <property type="entry name" value="YlxH/NBP35"/>
</dbReference>
<dbReference type="CDD" id="cd02037">
    <property type="entry name" value="Mrp_NBP35"/>
    <property type="match status" value="1"/>
</dbReference>
<dbReference type="GO" id="GO:0051536">
    <property type="term" value="F:iron-sulfur cluster binding"/>
    <property type="evidence" value="ECO:0007669"/>
    <property type="project" value="UniProtKB-KW"/>
</dbReference>
<dbReference type="VEuPathDB" id="MicrosporidiaDB:M896_090730"/>
<keyword evidence="3" id="KW-0067">ATP-binding</keyword>
<reference evidence="6 7" key="1">
    <citation type="journal article" date="2014" name="MBio">
        <title>The Ordospora colligata genome; evolution of extreme reduction in microsporidia and host-to-parasite horizontal gene transfer.</title>
        <authorList>
            <person name="Pombert J.-F."/>
            <person name="Haag K.L."/>
            <person name="Beidas S."/>
            <person name="Ebert D."/>
            <person name="Keeling P.J."/>
        </authorList>
    </citation>
    <scope>NUCLEOTIDE SEQUENCE [LARGE SCALE GENOMIC DNA]</scope>
    <source>
        <strain evidence="6 7">OC4</strain>
    </source>
</reference>
<dbReference type="InParanoid" id="A0A0B2UJB6"/>
<dbReference type="InterPro" id="IPR019591">
    <property type="entry name" value="Mrp/NBP35_ATP-bd"/>
</dbReference>
<keyword evidence="5" id="KW-0411">Iron-sulfur</keyword>
<comment type="caution">
    <text evidence="6">The sequence shown here is derived from an EMBL/GenBank/DDBJ whole genome shotgun (WGS) entry which is preliminary data.</text>
</comment>
<dbReference type="STRING" id="1354746.A0A0B2UJB6"/>
<dbReference type="AlphaFoldDB" id="A0A0B2UJB6"/>
<keyword evidence="1" id="KW-0479">Metal-binding</keyword>
<dbReference type="GO" id="GO:0005524">
    <property type="term" value="F:ATP binding"/>
    <property type="evidence" value="ECO:0007669"/>
    <property type="project" value="UniProtKB-KW"/>
</dbReference>
<dbReference type="GO" id="GO:0046872">
    <property type="term" value="F:metal ion binding"/>
    <property type="evidence" value="ECO:0007669"/>
    <property type="project" value="UniProtKB-KW"/>
</dbReference>
<name>A0A0B2UJB6_9MICR</name>
<keyword evidence="7" id="KW-1185">Reference proteome</keyword>
<proteinExistence type="predicted"/>
<accession>A0A0B2UJB6</accession>
<evidence type="ECO:0000256" key="5">
    <source>
        <dbReference type="ARBA" id="ARBA00023014"/>
    </source>
</evidence>
<dbReference type="HOGENOM" id="CLU_024839_0_1_1"/>
<dbReference type="Pfam" id="PF10609">
    <property type="entry name" value="ParA"/>
    <property type="match status" value="1"/>
</dbReference>
<dbReference type="EMBL" id="JOKQ01000009">
    <property type="protein sequence ID" value="KHN69147.1"/>
    <property type="molecule type" value="Genomic_DNA"/>
</dbReference>
<dbReference type="Gene3D" id="3.40.50.300">
    <property type="entry name" value="P-loop containing nucleotide triphosphate hydrolases"/>
    <property type="match status" value="1"/>
</dbReference>
<evidence type="ECO:0000313" key="7">
    <source>
        <dbReference type="Proteomes" id="UP000031056"/>
    </source>
</evidence>
<dbReference type="SUPFAM" id="SSF52540">
    <property type="entry name" value="P-loop containing nucleoside triphosphate hydrolases"/>
    <property type="match status" value="1"/>
</dbReference>
<dbReference type="RefSeq" id="XP_014563189.1">
    <property type="nucleotide sequence ID" value="XM_014707703.1"/>
</dbReference>